<organism evidence="3 4">
    <name type="scientific">Bianquea renquensis</name>
    <dbReference type="NCBI Taxonomy" id="2763661"/>
    <lineage>
        <taxon>Bacteria</taxon>
        <taxon>Bacillati</taxon>
        <taxon>Bacillota</taxon>
        <taxon>Clostridia</taxon>
        <taxon>Eubacteriales</taxon>
        <taxon>Bianqueaceae</taxon>
        <taxon>Bianquea</taxon>
    </lineage>
</organism>
<comment type="caution">
    <text evidence="3">The sequence shown here is derived from an EMBL/GenBank/DDBJ whole genome shotgun (WGS) entry which is preliminary data.</text>
</comment>
<evidence type="ECO:0000259" key="2">
    <source>
        <dbReference type="Pfam" id="PF12146"/>
    </source>
</evidence>
<dbReference type="InterPro" id="IPR022742">
    <property type="entry name" value="Hydrolase_4"/>
</dbReference>
<dbReference type="InterPro" id="IPR051044">
    <property type="entry name" value="MAG_DAG_Lipase"/>
</dbReference>
<dbReference type="Proteomes" id="UP000657006">
    <property type="component" value="Unassembled WGS sequence"/>
</dbReference>
<proteinExistence type="predicted"/>
<evidence type="ECO:0000313" key="3">
    <source>
        <dbReference type="EMBL" id="MBC8543128.1"/>
    </source>
</evidence>
<protein>
    <submittedName>
        <fullName evidence="3">Lysophospholipase</fullName>
    </submittedName>
</protein>
<keyword evidence="1" id="KW-1133">Transmembrane helix</keyword>
<gene>
    <name evidence="3" type="ORF">H8730_06190</name>
</gene>
<feature type="transmembrane region" description="Helical" evidence="1">
    <location>
        <begin position="109"/>
        <end position="128"/>
    </location>
</feature>
<evidence type="ECO:0000313" key="4">
    <source>
        <dbReference type="Proteomes" id="UP000657006"/>
    </source>
</evidence>
<keyword evidence="1" id="KW-0472">Membrane</keyword>
<keyword evidence="4" id="KW-1185">Reference proteome</keyword>
<dbReference type="PANTHER" id="PTHR11614">
    <property type="entry name" value="PHOSPHOLIPASE-RELATED"/>
    <property type="match status" value="1"/>
</dbReference>
<accession>A0A926DQ39</accession>
<dbReference type="Gene3D" id="3.40.50.1820">
    <property type="entry name" value="alpha/beta hydrolase"/>
    <property type="match status" value="1"/>
</dbReference>
<evidence type="ECO:0000256" key="1">
    <source>
        <dbReference type="SAM" id="Phobius"/>
    </source>
</evidence>
<dbReference type="RefSeq" id="WP_177717530.1">
    <property type="nucleotide sequence ID" value="NZ_JACRSQ010000007.1"/>
</dbReference>
<dbReference type="EMBL" id="JACRSQ010000007">
    <property type="protein sequence ID" value="MBC8543128.1"/>
    <property type="molecule type" value="Genomic_DNA"/>
</dbReference>
<sequence>MKKRTGTFASSNGRDRIRYYVYSPEESPRAILQISHGMCEYLTRYEGFMEYMADKGFLVCGNDHLGHGGSAASKEELGYFASENGWSCLVEDLHRLTVHMKKKYPYLPYYLLGHSMGSFVARAYLVRYGDALDGAILCGTSGSNPFAALGVLMAKMLARVKGDHYRSRFLNDLMFQSYNSRYPKKRTSFDWLTREETIVDRYIQDPYCNFVFTANGFENLLSMLRYVSSSRWYASVPRDLPILLISGDMDPVGQYGSGVKQVFRRLKKEGVVDLTIRLYEQGRHELLNETNRLDIYSDVVDWLEG</sequence>
<dbReference type="AlphaFoldDB" id="A0A926DQ39"/>
<name>A0A926DQ39_9FIRM</name>
<keyword evidence="1" id="KW-0812">Transmembrane</keyword>
<feature type="domain" description="Serine aminopeptidase S33" evidence="2">
    <location>
        <begin position="27"/>
        <end position="291"/>
    </location>
</feature>
<reference evidence="3" key="1">
    <citation type="submission" date="2020-08" db="EMBL/GenBank/DDBJ databases">
        <title>Genome public.</title>
        <authorList>
            <person name="Liu C."/>
            <person name="Sun Q."/>
        </authorList>
    </citation>
    <scope>NUCLEOTIDE SEQUENCE</scope>
    <source>
        <strain evidence="3">NSJ-32</strain>
    </source>
</reference>
<dbReference type="Pfam" id="PF12146">
    <property type="entry name" value="Hydrolase_4"/>
    <property type="match status" value="1"/>
</dbReference>
<dbReference type="InterPro" id="IPR029058">
    <property type="entry name" value="AB_hydrolase_fold"/>
</dbReference>
<dbReference type="SUPFAM" id="SSF53474">
    <property type="entry name" value="alpha/beta-Hydrolases"/>
    <property type="match status" value="1"/>
</dbReference>
<feature type="transmembrane region" description="Helical" evidence="1">
    <location>
        <begin position="134"/>
        <end position="158"/>
    </location>
</feature>